<dbReference type="RefSeq" id="WP_086325160.1">
    <property type="nucleotide sequence ID" value="NZ_JBNBYO010000021.1"/>
</dbReference>
<dbReference type="AlphaFoldDB" id="A0AB73N0V2"/>
<dbReference type="Proteomes" id="UP000194737">
    <property type="component" value="Unassembled WGS sequence"/>
</dbReference>
<comment type="caution">
    <text evidence="1">The sequence shown here is derived from an EMBL/GenBank/DDBJ whole genome shotgun (WGS) entry which is preliminary data.</text>
</comment>
<accession>A0AB73N0V2</accession>
<evidence type="ECO:0000313" key="1">
    <source>
        <dbReference type="EMBL" id="OTN94413.1"/>
    </source>
</evidence>
<sequence length="62" mass="7325">MYQELKISKLYKSKIVSNDEEDKEYTIKILKILEHTAIVEIVGRRNELGVVKLNDIKELDDY</sequence>
<reference evidence="1 2" key="1">
    <citation type="submission" date="2017-05" db="EMBL/GenBank/DDBJ databases">
        <title>The Genome Sequence of Enterococcus faecium 6F2_DIV0138.</title>
        <authorList>
            <consortium name="The Broad Institute Genomics Platform"/>
            <consortium name="The Broad Institute Genomic Center for Infectious Diseases"/>
            <person name="Earl A."/>
            <person name="Manson A."/>
            <person name="Schwartman J."/>
            <person name="Gilmore M."/>
            <person name="Abouelleil A."/>
            <person name="Cao P."/>
            <person name="Chapman S."/>
            <person name="Cusick C."/>
            <person name="Shea T."/>
            <person name="Young S."/>
            <person name="Neafsey D."/>
            <person name="Nusbaum C."/>
            <person name="Birren B."/>
        </authorList>
    </citation>
    <scope>NUCLEOTIDE SEQUENCE [LARGE SCALE GENOMIC DNA]</scope>
    <source>
        <strain evidence="1 2">6F2_DIV0138</strain>
    </source>
</reference>
<name>A0AB73N0V2_ENTFC</name>
<proteinExistence type="predicted"/>
<organism evidence="1 2">
    <name type="scientific">Enterococcus faecium</name>
    <name type="common">Streptococcus faecium</name>
    <dbReference type="NCBI Taxonomy" id="1352"/>
    <lineage>
        <taxon>Bacteria</taxon>
        <taxon>Bacillati</taxon>
        <taxon>Bacillota</taxon>
        <taxon>Bacilli</taxon>
        <taxon>Lactobacillales</taxon>
        <taxon>Enterococcaceae</taxon>
        <taxon>Enterococcus</taxon>
    </lineage>
</organism>
<evidence type="ECO:0000313" key="2">
    <source>
        <dbReference type="Proteomes" id="UP000194737"/>
    </source>
</evidence>
<protein>
    <submittedName>
        <fullName evidence="1">Uncharacterized protein</fullName>
    </submittedName>
</protein>
<gene>
    <name evidence="1" type="ORF">A5804_002723</name>
</gene>
<dbReference type="EMBL" id="NGLB01000003">
    <property type="protein sequence ID" value="OTN94413.1"/>
    <property type="molecule type" value="Genomic_DNA"/>
</dbReference>